<evidence type="ECO:0000313" key="2">
    <source>
        <dbReference type="EMBL" id="MBW8639480.1"/>
    </source>
</evidence>
<protein>
    <recommendedName>
        <fullName evidence="1">N,N-dimethylformamidase beta subunit-like C-terminal domain-containing protein</fullName>
    </recommendedName>
</protein>
<sequence>MKRAVDHSAMIIAGYTTPWSAASGQSVSLHLSSVEPVRTVNVRRLDLPSPRSMDWPMQFDSASCAHRDFNQGSFLRISANEVRKAGCLKGISFELLLTQNESPRTILKHGPLSLLLRNGKVVLEIDSIELELLPATKHSWLTVTVENDDECLAVEVRGHDALYPIHFRRRIDAVSWKNLSQDILFGSDGEDKCPTLNARFAAIKLLTEDGEVNWTFPTLLPRGNILDKNRMLVLEVLNNPTFCVTSLRWDGSGFDPRIAPTHYDAIHCHDDDMGPLDWPASVIAEVPAAAEPGVYAFEVTCDSGKEDIVFFVSTREARAPLLFVIPTATYLAYADEFLPPHLYEWLCEDRGQRFAVDNNLRSLYDYHSDHSGVSLCSYRKPKATLRADYRYPLCGCPHNLPVDLHFLRFCHDNGIAVDIMTDHDLHERGPQSLMHYKAVVTGSHPEYVSMEMEGALREFLSSGGSLAYLGGNGFAGTVAFQDDLMELRRSPLEAGRTWDGPVSEQALSITNEPGGYLRNRGRGEFSLVGGAISLMGFSGARPFSRTPASHAPKHAWLFEGVSNETFGDSGMVLGGAAGYEVDATDPHLGTSPGVVVVARATGFPDDFFHDPTRWYQGGEDEQNSRRCAEMTIRHLAAGGLIFSASSVAWCGALPETGEMNDVGVITRNLLERLSMDRS</sequence>
<dbReference type="AlphaFoldDB" id="A0AAE2ZRI7"/>
<proteinExistence type="predicted"/>
<reference evidence="2" key="1">
    <citation type="submission" date="2021-08" db="EMBL/GenBank/DDBJ databases">
        <title>Hoeflea bacterium WL0058 sp. nov., isolated from the sediment.</title>
        <authorList>
            <person name="Wang L."/>
            <person name="Zhang D."/>
        </authorList>
    </citation>
    <scope>NUCLEOTIDE SEQUENCE</scope>
    <source>
        <strain evidence="2">WL0058</strain>
    </source>
</reference>
<organism evidence="2 3">
    <name type="scientific">Flavimaribacter sediminis</name>
    <dbReference type="NCBI Taxonomy" id="2865987"/>
    <lineage>
        <taxon>Bacteria</taxon>
        <taxon>Pseudomonadati</taxon>
        <taxon>Pseudomonadota</taxon>
        <taxon>Alphaproteobacteria</taxon>
        <taxon>Hyphomicrobiales</taxon>
        <taxon>Rhizobiaceae</taxon>
        <taxon>Flavimaribacter</taxon>
    </lineage>
</organism>
<dbReference type="Pfam" id="PF20254">
    <property type="entry name" value="DMFA2_C"/>
    <property type="match status" value="1"/>
</dbReference>
<keyword evidence="3" id="KW-1185">Reference proteome</keyword>
<evidence type="ECO:0000313" key="3">
    <source>
        <dbReference type="Proteomes" id="UP001196509"/>
    </source>
</evidence>
<name>A0AAE2ZRI7_9HYPH</name>
<dbReference type="InterPro" id="IPR046540">
    <property type="entry name" value="DMFA2_C"/>
</dbReference>
<accession>A0AAE2ZRI7</accession>
<evidence type="ECO:0000259" key="1">
    <source>
        <dbReference type="Pfam" id="PF20254"/>
    </source>
</evidence>
<dbReference type="Proteomes" id="UP001196509">
    <property type="component" value="Unassembled WGS sequence"/>
</dbReference>
<feature type="domain" description="N,N-dimethylformamidase beta subunit-like C-terminal" evidence="1">
    <location>
        <begin position="244"/>
        <end position="654"/>
    </location>
</feature>
<dbReference type="EMBL" id="JAICBX010000004">
    <property type="protein sequence ID" value="MBW8639480.1"/>
    <property type="molecule type" value="Genomic_DNA"/>
</dbReference>
<comment type="caution">
    <text evidence="2">The sequence shown here is derived from an EMBL/GenBank/DDBJ whole genome shotgun (WGS) entry which is preliminary data.</text>
</comment>
<gene>
    <name evidence="2" type="ORF">K1W69_19960</name>
</gene>